<evidence type="ECO:0000256" key="23">
    <source>
        <dbReference type="SAM" id="Phobius"/>
    </source>
</evidence>
<evidence type="ECO:0000256" key="21">
    <source>
        <dbReference type="ARBA" id="ARBA00047795"/>
    </source>
</evidence>
<evidence type="ECO:0000256" key="9">
    <source>
        <dbReference type="ARBA" id="ARBA00022857"/>
    </source>
</evidence>
<dbReference type="Pfam" id="PF01222">
    <property type="entry name" value="ERG4_ERG24"/>
    <property type="match status" value="1"/>
</dbReference>
<keyword evidence="4" id="KW-0444">Lipid biosynthesis</keyword>
<protein>
    <recommendedName>
        <fullName evidence="19">7-dehydrocholesterol reductase</fullName>
        <ecNumber evidence="18">1.3.1.21</ecNumber>
    </recommendedName>
    <alternativeName>
        <fullName evidence="20">Sterol Delta(7)-reductase</fullName>
    </alternativeName>
</protein>
<keyword evidence="12" id="KW-0560">Oxidoreductase</keyword>
<evidence type="ECO:0000256" key="5">
    <source>
        <dbReference type="ARBA" id="ARBA00022548"/>
    </source>
</evidence>
<organism evidence="24 25">
    <name type="scientific">Homarus americanus</name>
    <name type="common">American lobster</name>
    <dbReference type="NCBI Taxonomy" id="6706"/>
    <lineage>
        <taxon>Eukaryota</taxon>
        <taxon>Metazoa</taxon>
        <taxon>Ecdysozoa</taxon>
        <taxon>Arthropoda</taxon>
        <taxon>Crustacea</taxon>
        <taxon>Multicrustacea</taxon>
        <taxon>Malacostraca</taxon>
        <taxon>Eumalacostraca</taxon>
        <taxon>Eucarida</taxon>
        <taxon>Decapoda</taxon>
        <taxon>Pleocyemata</taxon>
        <taxon>Astacidea</taxon>
        <taxon>Nephropoidea</taxon>
        <taxon>Nephropidae</taxon>
        <taxon>Homarus</taxon>
    </lineage>
</organism>
<dbReference type="PANTHER" id="PTHR21257:SF38">
    <property type="entry name" value="7-DEHYDROCHOLESTEROL REDUCTASE"/>
    <property type="match status" value="1"/>
</dbReference>
<evidence type="ECO:0000256" key="18">
    <source>
        <dbReference type="ARBA" id="ARBA00038851"/>
    </source>
</evidence>
<dbReference type="GO" id="GO:0016132">
    <property type="term" value="P:brassinosteroid biosynthetic process"/>
    <property type="evidence" value="ECO:0007669"/>
    <property type="project" value="TreeGrafter"/>
</dbReference>
<dbReference type="PANTHER" id="PTHR21257">
    <property type="entry name" value="DELTA(14)-STEROL REDUCTASE"/>
    <property type="match status" value="1"/>
</dbReference>
<feature type="transmembrane region" description="Helical" evidence="23">
    <location>
        <begin position="200"/>
        <end position="220"/>
    </location>
</feature>
<evidence type="ECO:0000256" key="4">
    <source>
        <dbReference type="ARBA" id="ARBA00022516"/>
    </source>
</evidence>
<dbReference type="Proteomes" id="UP000747542">
    <property type="component" value="Unassembled WGS sequence"/>
</dbReference>
<keyword evidence="6 23" id="KW-0812">Transmembrane</keyword>
<evidence type="ECO:0000256" key="15">
    <source>
        <dbReference type="ARBA" id="ARBA00023136"/>
    </source>
</evidence>
<evidence type="ECO:0000256" key="10">
    <source>
        <dbReference type="ARBA" id="ARBA00022955"/>
    </source>
</evidence>
<keyword evidence="7" id="KW-0152">Cholesterol biosynthesis</keyword>
<keyword evidence="13" id="KW-0756">Sterol biosynthesis</keyword>
<sequence length="250" mass="29128">MELHPRMLGVDVKQLTNCRFGLLAWELLVVAFFLAGWERNGFSLAHLVCATLQTIYLAKFYWWETGYFNTLDIILDRAGYYICWGCLVFVPSLYTYASFFLVAHPPLVSTTAAIFFFILGLCAIIGNYRIDWEKEYFRAMDGKCDLWGRPATYIEAEYTSASGPKRSKLLTSGCWGVARHLNYTFELLLALSWCLPGLGYGFWPFLYVIFLTVLLVHRVFRDEDKCRDKYGASWDKYCREVPYRMIPWVF</sequence>
<dbReference type="UniPathway" id="UPA00063"/>
<comment type="subcellular location">
    <subcellularLocation>
        <location evidence="1">Endoplasmic reticulum membrane</location>
        <topology evidence="1">Multi-pass membrane protein</topology>
    </subcellularLocation>
</comment>
<dbReference type="InterPro" id="IPR001171">
    <property type="entry name" value="ERG24_DHCR-like"/>
</dbReference>
<accession>A0A8J5JVI5</accession>
<evidence type="ECO:0000256" key="3">
    <source>
        <dbReference type="ARBA" id="ARBA00005402"/>
    </source>
</evidence>
<comment type="caution">
    <text evidence="24">The sequence shown here is derived from an EMBL/GenBank/DDBJ whole genome shotgun (WGS) entry which is preliminary data.</text>
</comment>
<evidence type="ECO:0000256" key="14">
    <source>
        <dbReference type="ARBA" id="ARBA00023098"/>
    </source>
</evidence>
<keyword evidence="16" id="KW-1207">Sterol metabolism</keyword>
<dbReference type="GO" id="GO:0005789">
    <property type="term" value="C:endoplasmic reticulum membrane"/>
    <property type="evidence" value="ECO:0007669"/>
    <property type="project" value="UniProtKB-SubCell"/>
</dbReference>
<evidence type="ECO:0000256" key="6">
    <source>
        <dbReference type="ARBA" id="ARBA00022692"/>
    </source>
</evidence>
<comment type="similarity">
    <text evidence="3">Belongs to the ERG4/ERG24 family.</text>
</comment>
<evidence type="ECO:0000256" key="8">
    <source>
        <dbReference type="ARBA" id="ARBA00022824"/>
    </source>
</evidence>
<proteinExistence type="inferred from homology"/>
<dbReference type="PROSITE" id="PS01018">
    <property type="entry name" value="STEROL_REDUCT_2"/>
    <property type="match status" value="1"/>
</dbReference>
<dbReference type="EC" id="1.3.1.21" evidence="18"/>
<feature type="transmembrane region" description="Helical" evidence="23">
    <location>
        <begin position="78"/>
        <end position="103"/>
    </location>
</feature>
<feature type="transmembrane region" description="Helical" evidence="23">
    <location>
        <begin position="44"/>
        <end position="63"/>
    </location>
</feature>
<keyword evidence="10" id="KW-0752">Steroid biosynthesis</keyword>
<dbReference type="Gene3D" id="1.20.120.1630">
    <property type="match status" value="1"/>
</dbReference>
<reference evidence="24" key="1">
    <citation type="journal article" date="2021" name="Sci. Adv.">
        <title>The American lobster genome reveals insights on longevity, neural, and immune adaptations.</title>
        <authorList>
            <person name="Polinski J.M."/>
            <person name="Zimin A.V."/>
            <person name="Clark K.F."/>
            <person name="Kohn A.B."/>
            <person name="Sadowski N."/>
            <person name="Timp W."/>
            <person name="Ptitsyn A."/>
            <person name="Khanna P."/>
            <person name="Romanova D.Y."/>
            <person name="Williams P."/>
            <person name="Greenwood S.J."/>
            <person name="Moroz L.L."/>
            <person name="Walt D.R."/>
            <person name="Bodnar A.G."/>
        </authorList>
    </citation>
    <scope>NUCLEOTIDE SEQUENCE</scope>
    <source>
        <strain evidence="24">GMGI-L3</strain>
    </source>
</reference>
<keyword evidence="25" id="KW-1185">Reference proteome</keyword>
<dbReference type="GO" id="GO:0047598">
    <property type="term" value="F:7-dehydrocholesterol reductase activity"/>
    <property type="evidence" value="ECO:0007669"/>
    <property type="project" value="UniProtKB-EC"/>
</dbReference>
<evidence type="ECO:0000256" key="16">
    <source>
        <dbReference type="ARBA" id="ARBA00023166"/>
    </source>
</evidence>
<comment type="catalytic activity">
    <reaction evidence="21">
        <text>cholesterol + NADP(+) = 7-dehydrocholesterol + NADPH + H(+)</text>
        <dbReference type="Rhea" id="RHEA:23984"/>
        <dbReference type="ChEBI" id="CHEBI:15378"/>
        <dbReference type="ChEBI" id="CHEBI:16113"/>
        <dbReference type="ChEBI" id="CHEBI:17759"/>
        <dbReference type="ChEBI" id="CHEBI:57783"/>
        <dbReference type="ChEBI" id="CHEBI:58349"/>
        <dbReference type="EC" id="1.3.1.21"/>
    </reaction>
    <physiologicalReaction direction="right-to-left" evidence="21">
        <dbReference type="Rhea" id="RHEA:23986"/>
    </physiologicalReaction>
</comment>
<comment type="pathway">
    <text evidence="2">Steroid biosynthesis; cholesterol biosynthesis.</text>
</comment>
<keyword evidence="17" id="KW-0753">Steroid metabolism</keyword>
<keyword evidence="8" id="KW-0256">Endoplasmic reticulum</keyword>
<evidence type="ECO:0000256" key="19">
    <source>
        <dbReference type="ARBA" id="ARBA00039984"/>
    </source>
</evidence>
<keyword evidence="11 23" id="KW-1133">Transmembrane helix</keyword>
<evidence type="ECO:0000256" key="12">
    <source>
        <dbReference type="ARBA" id="ARBA00023002"/>
    </source>
</evidence>
<feature type="transmembrane region" description="Helical" evidence="23">
    <location>
        <begin position="20"/>
        <end position="37"/>
    </location>
</feature>
<evidence type="ECO:0000313" key="24">
    <source>
        <dbReference type="EMBL" id="KAG7162993.1"/>
    </source>
</evidence>
<keyword evidence="14" id="KW-0443">Lipid metabolism</keyword>
<evidence type="ECO:0000256" key="11">
    <source>
        <dbReference type="ARBA" id="ARBA00022989"/>
    </source>
</evidence>
<dbReference type="GO" id="GO:0006695">
    <property type="term" value="P:cholesterol biosynthetic process"/>
    <property type="evidence" value="ECO:0007669"/>
    <property type="project" value="UniProtKB-UniPathway"/>
</dbReference>
<evidence type="ECO:0000256" key="22">
    <source>
        <dbReference type="ARBA" id="ARBA00047826"/>
    </source>
</evidence>
<evidence type="ECO:0000256" key="1">
    <source>
        <dbReference type="ARBA" id="ARBA00004477"/>
    </source>
</evidence>
<keyword evidence="15 23" id="KW-0472">Membrane</keyword>
<dbReference type="InterPro" id="IPR018083">
    <property type="entry name" value="Sterol_reductase_CS"/>
</dbReference>
<evidence type="ECO:0000256" key="17">
    <source>
        <dbReference type="ARBA" id="ARBA00023221"/>
    </source>
</evidence>
<name>A0A8J5JVI5_HOMAM</name>
<feature type="transmembrane region" description="Helical" evidence="23">
    <location>
        <begin position="110"/>
        <end position="130"/>
    </location>
</feature>
<evidence type="ECO:0000256" key="13">
    <source>
        <dbReference type="ARBA" id="ARBA00023011"/>
    </source>
</evidence>
<gene>
    <name evidence="24" type="primary">DWF5-L</name>
    <name evidence="24" type="ORF">Hamer_G002036</name>
</gene>
<evidence type="ECO:0000313" key="25">
    <source>
        <dbReference type="Proteomes" id="UP000747542"/>
    </source>
</evidence>
<comment type="catalytic activity">
    <reaction evidence="22">
        <text>7-dehydrodesmosterol + NADPH + H(+) = desmosterol + NADP(+)</text>
        <dbReference type="Rhea" id="RHEA:46740"/>
        <dbReference type="ChEBI" id="CHEBI:15378"/>
        <dbReference type="ChEBI" id="CHEBI:17737"/>
        <dbReference type="ChEBI" id="CHEBI:27910"/>
        <dbReference type="ChEBI" id="CHEBI:57783"/>
        <dbReference type="ChEBI" id="CHEBI:58349"/>
    </reaction>
    <physiologicalReaction direction="left-to-right" evidence="22">
        <dbReference type="Rhea" id="RHEA:46741"/>
    </physiologicalReaction>
</comment>
<evidence type="ECO:0000256" key="20">
    <source>
        <dbReference type="ARBA" id="ARBA00042688"/>
    </source>
</evidence>
<keyword evidence="9" id="KW-0521">NADP</keyword>
<evidence type="ECO:0000256" key="2">
    <source>
        <dbReference type="ARBA" id="ARBA00004770"/>
    </source>
</evidence>
<dbReference type="EMBL" id="JAHLQT010026502">
    <property type="protein sequence ID" value="KAG7162993.1"/>
    <property type="molecule type" value="Genomic_DNA"/>
</dbReference>
<evidence type="ECO:0000256" key="7">
    <source>
        <dbReference type="ARBA" id="ARBA00022778"/>
    </source>
</evidence>
<keyword evidence="5" id="KW-0153">Cholesterol metabolism</keyword>
<dbReference type="AlphaFoldDB" id="A0A8J5JVI5"/>